<protein>
    <submittedName>
        <fullName evidence="2">DUF1127 domain-containing protein</fullName>
    </submittedName>
</protein>
<evidence type="ECO:0000313" key="3">
    <source>
        <dbReference type="Proteomes" id="UP000315364"/>
    </source>
</evidence>
<sequence length="60" mass="7297">MIMFRSWINRYRQWRFERHTINTLRSLDDHRLADVGTFRDSIELFVAERLRPDTSKGQSA</sequence>
<keyword evidence="3" id="KW-1185">Reference proteome</keyword>
<feature type="domain" description="YjiS-like" evidence="1">
    <location>
        <begin position="9"/>
        <end position="36"/>
    </location>
</feature>
<proteinExistence type="predicted"/>
<accession>A0A5B8LXT8</accession>
<name>A0A5B8LXT8_9HYPH</name>
<organism evidence="2 3">
    <name type="scientific">Devosia ginsengisoli</name>
    <dbReference type="NCBI Taxonomy" id="400770"/>
    <lineage>
        <taxon>Bacteria</taxon>
        <taxon>Pseudomonadati</taxon>
        <taxon>Pseudomonadota</taxon>
        <taxon>Alphaproteobacteria</taxon>
        <taxon>Hyphomicrobiales</taxon>
        <taxon>Devosiaceae</taxon>
        <taxon>Devosia</taxon>
    </lineage>
</organism>
<gene>
    <name evidence="2" type="ORF">FPZ08_17265</name>
</gene>
<dbReference type="EMBL" id="CP042304">
    <property type="protein sequence ID" value="QDZ12345.1"/>
    <property type="molecule type" value="Genomic_DNA"/>
</dbReference>
<evidence type="ECO:0000259" key="1">
    <source>
        <dbReference type="Pfam" id="PF06568"/>
    </source>
</evidence>
<dbReference type="OrthoDB" id="8244198at2"/>
<dbReference type="KEGG" id="dea:FPZ08_17265"/>
<reference evidence="2 3" key="1">
    <citation type="submission" date="2019-07" db="EMBL/GenBank/DDBJ databases">
        <title>Full genome sequence of Devosia sp. Gsoil 520.</title>
        <authorList>
            <person name="Im W.-T."/>
        </authorList>
    </citation>
    <scope>NUCLEOTIDE SEQUENCE [LARGE SCALE GENOMIC DNA]</scope>
    <source>
        <strain evidence="2 3">Gsoil 520</strain>
    </source>
</reference>
<dbReference type="AlphaFoldDB" id="A0A5B8LXT8"/>
<dbReference type="InterPro" id="IPR009506">
    <property type="entry name" value="YjiS-like"/>
</dbReference>
<dbReference type="Proteomes" id="UP000315364">
    <property type="component" value="Chromosome"/>
</dbReference>
<dbReference type="Pfam" id="PF06568">
    <property type="entry name" value="YjiS-like"/>
    <property type="match status" value="1"/>
</dbReference>
<evidence type="ECO:0000313" key="2">
    <source>
        <dbReference type="EMBL" id="QDZ12345.1"/>
    </source>
</evidence>